<organism evidence="2 3">
    <name type="scientific">Phytophthora aleatoria</name>
    <dbReference type="NCBI Taxonomy" id="2496075"/>
    <lineage>
        <taxon>Eukaryota</taxon>
        <taxon>Sar</taxon>
        <taxon>Stramenopiles</taxon>
        <taxon>Oomycota</taxon>
        <taxon>Peronosporomycetes</taxon>
        <taxon>Peronosporales</taxon>
        <taxon>Peronosporaceae</taxon>
        <taxon>Phytophthora</taxon>
    </lineage>
</organism>
<evidence type="ECO:0000256" key="1">
    <source>
        <dbReference type="SAM" id="MobiDB-lite"/>
    </source>
</evidence>
<dbReference type="EMBL" id="JAENGY010002152">
    <property type="protein sequence ID" value="KAG6945257.1"/>
    <property type="molecule type" value="Genomic_DNA"/>
</dbReference>
<sequence>MRTPRGNGLSKTGLPGALLSAGNGATKSKTIGDATHSQVENKAREGGHSEAKANMHNGENADSPIIASQMPKRIHQTPALVRSTQPFEVSPNTSANSNSERDKSNNVELRPSLHKPFTY</sequence>
<reference evidence="2" key="1">
    <citation type="submission" date="2021-01" db="EMBL/GenBank/DDBJ databases">
        <title>Phytophthora aleatoria, a newly-described species from Pinus radiata is distinct from Phytophthora cactorum isolates based on comparative genomics.</title>
        <authorList>
            <person name="Mcdougal R."/>
            <person name="Panda P."/>
            <person name="Williams N."/>
            <person name="Studholme D.J."/>
        </authorList>
    </citation>
    <scope>NUCLEOTIDE SEQUENCE</scope>
    <source>
        <strain evidence="2">NZFS 4037</strain>
    </source>
</reference>
<proteinExistence type="predicted"/>
<name>A0A8J5M1W7_9STRA</name>
<gene>
    <name evidence="2" type="ORF">JG688_00016650</name>
</gene>
<protein>
    <submittedName>
        <fullName evidence="2">Uncharacterized protein</fullName>
    </submittedName>
</protein>
<dbReference type="Proteomes" id="UP000709295">
    <property type="component" value="Unassembled WGS sequence"/>
</dbReference>
<feature type="region of interest" description="Disordered" evidence="1">
    <location>
        <begin position="1"/>
        <end position="119"/>
    </location>
</feature>
<evidence type="ECO:0000313" key="3">
    <source>
        <dbReference type="Proteomes" id="UP000709295"/>
    </source>
</evidence>
<dbReference type="AlphaFoldDB" id="A0A8J5M1W7"/>
<feature type="compositionally biased region" description="Basic and acidic residues" evidence="1">
    <location>
        <begin position="39"/>
        <end position="53"/>
    </location>
</feature>
<feature type="compositionally biased region" description="Polar residues" evidence="1">
    <location>
        <begin position="82"/>
        <end position="98"/>
    </location>
</feature>
<feature type="compositionally biased region" description="Polar residues" evidence="1">
    <location>
        <begin position="23"/>
        <end position="38"/>
    </location>
</feature>
<evidence type="ECO:0000313" key="2">
    <source>
        <dbReference type="EMBL" id="KAG6945257.1"/>
    </source>
</evidence>
<comment type="caution">
    <text evidence="2">The sequence shown here is derived from an EMBL/GenBank/DDBJ whole genome shotgun (WGS) entry which is preliminary data.</text>
</comment>
<keyword evidence="3" id="KW-1185">Reference proteome</keyword>
<accession>A0A8J5M1W7</accession>